<gene>
    <name evidence="2 4" type="ORF">BDZ99DRAFT_463362</name>
</gene>
<accession>A0A6A6YNI4</accession>
<reference evidence="4" key="2">
    <citation type="submission" date="2020-04" db="EMBL/GenBank/DDBJ databases">
        <authorList>
            <consortium name="NCBI Genome Project"/>
        </authorList>
    </citation>
    <scope>NUCLEOTIDE SEQUENCE</scope>
    <source>
        <strain evidence="4">CBS 304.34</strain>
    </source>
</reference>
<dbReference type="RefSeq" id="XP_033576538.1">
    <property type="nucleotide sequence ID" value="XM_033720065.1"/>
</dbReference>
<evidence type="ECO:0000313" key="4">
    <source>
        <dbReference type="RefSeq" id="XP_033576538.1"/>
    </source>
</evidence>
<dbReference type="GeneID" id="54460958"/>
<keyword evidence="3" id="KW-1185">Reference proteome</keyword>
<proteinExistence type="predicted"/>
<reference evidence="2 4" key="1">
    <citation type="journal article" date="2020" name="Stud. Mycol.">
        <title>101 Dothideomycetes genomes: a test case for predicting lifestyles and emergence of pathogens.</title>
        <authorList>
            <person name="Haridas S."/>
            <person name="Albert R."/>
            <person name="Binder M."/>
            <person name="Bloem J."/>
            <person name="Labutti K."/>
            <person name="Salamov A."/>
            <person name="Andreopoulos B."/>
            <person name="Baker S."/>
            <person name="Barry K."/>
            <person name="Bills G."/>
            <person name="Bluhm B."/>
            <person name="Cannon C."/>
            <person name="Castanera R."/>
            <person name="Culley D."/>
            <person name="Daum C."/>
            <person name="Ezra D."/>
            <person name="Gonzalez J."/>
            <person name="Henrissat B."/>
            <person name="Kuo A."/>
            <person name="Liang C."/>
            <person name="Lipzen A."/>
            <person name="Lutzoni F."/>
            <person name="Magnuson J."/>
            <person name="Mondo S."/>
            <person name="Nolan M."/>
            <person name="Ohm R."/>
            <person name="Pangilinan J."/>
            <person name="Park H.-J."/>
            <person name="Ramirez L."/>
            <person name="Alfaro M."/>
            <person name="Sun H."/>
            <person name="Tritt A."/>
            <person name="Yoshinaga Y."/>
            <person name="Zwiers L.-H."/>
            <person name="Turgeon B."/>
            <person name="Goodwin S."/>
            <person name="Spatafora J."/>
            <person name="Crous P."/>
            <person name="Grigoriev I."/>
        </authorList>
    </citation>
    <scope>NUCLEOTIDE SEQUENCE</scope>
    <source>
        <strain evidence="2 4">CBS 304.34</strain>
    </source>
</reference>
<evidence type="ECO:0000313" key="2">
    <source>
        <dbReference type="EMBL" id="KAF2809574.1"/>
    </source>
</evidence>
<protein>
    <submittedName>
        <fullName evidence="2 4">Uncharacterized protein</fullName>
    </submittedName>
</protein>
<feature type="region of interest" description="Disordered" evidence="1">
    <location>
        <begin position="55"/>
        <end position="115"/>
    </location>
</feature>
<evidence type="ECO:0000256" key="1">
    <source>
        <dbReference type="SAM" id="MobiDB-lite"/>
    </source>
</evidence>
<name>A0A6A6YNI4_9PEZI</name>
<dbReference type="EMBL" id="MU003701">
    <property type="protein sequence ID" value="KAF2809574.1"/>
    <property type="molecule type" value="Genomic_DNA"/>
</dbReference>
<sequence>MPCTHTSRALIHTSYPTEHVQIRTTRSPPHLFSRPCRTTQKPLSLSLNRGIQADSRSCPYPAAPAHRPHGGFLPPPNSASLTSSSHGSEPRTRPKPIRTAASIPHHPSNRSRNTTSTNAAYVFPMASPPAPSQTPGKGSGVLATHRIANWRVFWPTQRETPDE</sequence>
<evidence type="ECO:0000313" key="3">
    <source>
        <dbReference type="Proteomes" id="UP000504636"/>
    </source>
</evidence>
<dbReference type="AlphaFoldDB" id="A0A6A6YNI4"/>
<organism evidence="2">
    <name type="scientific">Mytilinidion resinicola</name>
    <dbReference type="NCBI Taxonomy" id="574789"/>
    <lineage>
        <taxon>Eukaryota</taxon>
        <taxon>Fungi</taxon>
        <taxon>Dikarya</taxon>
        <taxon>Ascomycota</taxon>
        <taxon>Pezizomycotina</taxon>
        <taxon>Dothideomycetes</taxon>
        <taxon>Pleosporomycetidae</taxon>
        <taxon>Mytilinidiales</taxon>
        <taxon>Mytilinidiaceae</taxon>
        <taxon>Mytilinidion</taxon>
    </lineage>
</organism>
<dbReference type="Proteomes" id="UP000504636">
    <property type="component" value="Unplaced"/>
</dbReference>
<feature type="compositionally biased region" description="Polar residues" evidence="1">
    <location>
        <begin position="78"/>
        <end position="87"/>
    </location>
</feature>
<reference evidence="4" key="3">
    <citation type="submission" date="2025-04" db="UniProtKB">
        <authorList>
            <consortium name="RefSeq"/>
        </authorList>
    </citation>
    <scope>IDENTIFICATION</scope>
    <source>
        <strain evidence="4">CBS 304.34</strain>
    </source>
</reference>